<sequence>MRTFTSADEIVAAVGETIGTSDWLEVTQEKVNQFAEATGDHQWIHVDVERATKESPFGGPIAHGYLTLSLLPALSWQTYTVENTKMGVNYGSNKVRFVNPVPVGSRVRLTAVLASAEPLPNNALQMVVDSTIEIEGADKPALVAQVISRLYF</sequence>
<dbReference type="PANTHER" id="PTHR42993:SF1">
    <property type="entry name" value="MAOC-LIKE DEHYDRATASE DOMAIN-CONTAINING PROTEIN"/>
    <property type="match status" value="1"/>
</dbReference>
<dbReference type="InterPro" id="IPR029069">
    <property type="entry name" value="HotDog_dom_sf"/>
</dbReference>
<evidence type="ECO:0000313" key="3">
    <source>
        <dbReference type="EMBL" id="GGG08700.1"/>
    </source>
</evidence>
<dbReference type="SUPFAM" id="SSF54637">
    <property type="entry name" value="Thioesterase/thiol ester dehydrase-isomerase"/>
    <property type="match status" value="1"/>
</dbReference>
<dbReference type="InterPro" id="IPR039375">
    <property type="entry name" value="NodN-like"/>
</dbReference>
<accession>A0A917D2W7</accession>
<gene>
    <name evidence="3" type="ORF">GCM10007304_23470</name>
</gene>
<dbReference type="EMBL" id="BMCU01000002">
    <property type="protein sequence ID" value="GGG08700.1"/>
    <property type="molecule type" value="Genomic_DNA"/>
</dbReference>
<feature type="domain" description="MaoC-like" evidence="2">
    <location>
        <begin position="12"/>
        <end position="114"/>
    </location>
</feature>
<dbReference type="Proteomes" id="UP000654257">
    <property type="component" value="Unassembled WGS sequence"/>
</dbReference>
<evidence type="ECO:0000313" key="4">
    <source>
        <dbReference type="Proteomes" id="UP000654257"/>
    </source>
</evidence>
<dbReference type="Gene3D" id="3.10.129.10">
    <property type="entry name" value="Hotdog Thioesterase"/>
    <property type="match status" value="1"/>
</dbReference>
<protein>
    <submittedName>
        <fullName evidence="3">MaoC family dehydratase</fullName>
    </submittedName>
</protein>
<reference evidence="3" key="1">
    <citation type="journal article" date="2014" name="Int. J. Syst. Evol. Microbiol.">
        <title>Complete genome sequence of Corynebacterium casei LMG S-19264T (=DSM 44701T), isolated from a smear-ripened cheese.</title>
        <authorList>
            <consortium name="US DOE Joint Genome Institute (JGI-PGF)"/>
            <person name="Walter F."/>
            <person name="Albersmeier A."/>
            <person name="Kalinowski J."/>
            <person name="Ruckert C."/>
        </authorList>
    </citation>
    <scope>NUCLEOTIDE SEQUENCE</scope>
    <source>
        <strain evidence="3">CCM 7905</strain>
    </source>
</reference>
<dbReference type="RefSeq" id="WP_188544948.1">
    <property type="nucleotide sequence ID" value="NZ_BMCU01000002.1"/>
</dbReference>
<name>A0A917D2W7_9NOCA</name>
<organism evidence="3 4">
    <name type="scientific">Rhodococcoides trifolii</name>
    <dbReference type="NCBI Taxonomy" id="908250"/>
    <lineage>
        <taxon>Bacteria</taxon>
        <taxon>Bacillati</taxon>
        <taxon>Actinomycetota</taxon>
        <taxon>Actinomycetes</taxon>
        <taxon>Mycobacteriales</taxon>
        <taxon>Nocardiaceae</taxon>
        <taxon>Rhodococcoides</taxon>
    </lineage>
</organism>
<proteinExistence type="inferred from homology"/>
<dbReference type="AlphaFoldDB" id="A0A917D2W7"/>
<evidence type="ECO:0000259" key="2">
    <source>
        <dbReference type="Pfam" id="PF01575"/>
    </source>
</evidence>
<dbReference type="InterPro" id="IPR002539">
    <property type="entry name" value="MaoC-like_dom"/>
</dbReference>
<comment type="caution">
    <text evidence="3">The sequence shown here is derived from an EMBL/GenBank/DDBJ whole genome shotgun (WGS) entry which is preliminary data.</text>
</comment>
<dbReference type="PANTHER" id="PTHR42993">
    <property type="entry name" value="MAOC-LIKE DEHYDRATASE DOMAIN-CONTAINING PROTEIN"/>
    <property type="match status" value="1"/>
</dbReference>
<dbReference type="CDD" id="cd03450">
    <property type="entry name" value="NodN"/>
    <property type="match status" value="1"/>
</dbReference>
<comment type="similarity">
    <text evidence="1">Belongs to the enoyl-CoA hydratase/isomerase family.</text>
</comment>
<evidence type="ECO:0000256" key="1">
    <source>
        <dbReference type="ARBA" id="ARBA00005254"/>
    </source>
</evidence>
<dbReference type="Pfam" id="PF01575">
    <property type="entry name" value="MaoC_dehydratas"/>
    <property type="match status" value="1"/>
</dbReference>
<reference evidence="3" key="2">
    <citation type="submission" date="2020-09" db="EMBL/GenBank/DDBJ databases">
        <authorList>
            <person name="Sun Q."/>
            <person name="Sedlacek I."/>
        </authorList>
    </citation>
    <scope>NUCLEOTIDE SEQUENCE</scope>
    <source>
        <strain evidence="3">CCM 7905</strain>
    </source>
</reference>
<keyword evidence="4" id="KW-1185">Reference proteome</keyword>